<reference evidence="1" key="1">
    <citation type="submission" date="2022-05" db="EMBL/GenBank/DDBJ databases">
        <title>The Musa troglodytarum L. genome provides insights into the mechanism of non-climacteric behaviour and enrichment of carotenoids.</title>
        <authorList>
            <person name="Wang J."/>
        </authorList>
    </citation>
    <scope>NUCLEOTIDE SEQUENCE</scope>
    <source>
        <tissue evidence="1">Leaf</tissue>
    </source>
</reference>
<evidence type="ECO:0000313" key="2">
    <source>
        <dbReference type="Proteomes" id="UP001055439"/>
    </source>
</evidence>
<sequence>MILPPPRWLTGTAFYVTWMPADRWKTGRFDVAGHGRKILHVLVTAGATREDGLVALPFQTQRRYPFRDRPVSPSSPPLLDPISLTSLEPRSFNLPREICDAHQQPPEAPTRWDLAVAPRHGLEPSPEALVDAFGAEILGFPV</sequence>
<evidence type="ECO:0000313" key="1">
    <source>
        <dbReference type="EMBL" id="URD86234.1"/>
    </source>
</evidence>
<protein>
    <submittedName>
        <fullName evidence="1">Uncharacterized protein</fullName>
    </submittedName>
</protein>
<organism evidence="1 2">
    <name type="scientific">Musa troglodytarum</name>
    <name type="common">fe'i banana</name>
    <dbReference type="NCBI Taxonomy" id="320322"/>
    <lineage>
        <taxon>Eukaryota</taxon>
        <taxon>Viridiplantae</taxon>
        <taxon>Streptophyta</taxon>
        <taxon>Embryophyta</taxon>
        <taxon>Tracheophyta</taxon>
        <taxon>Spermatophyta</taxon>
        <taxon>Magnoliopsida</taxon>
        <taxon>Liliopsida</taxon>
        <taxon>Zingiberales</taxon>
        <taxon>Musaceae</taxon>
        <taxon>Musa</taxon>
    </lineage>
</organism>
<dbReference type="AlphaFoldDB" id="A0A9E7JMN6"/>
<accession>A0A9E7JMN6</accession>
<proteinExistence type="predicted"/>
<keyword evidence="2" id="KW-1185">Reference proteome</keyword>
<name>A0A9E7JMN6_9LILI</name>
<dbReference type="EMBL" id="CP097504">
    <property type="protein sequence ID" value="URD86234.1"/>
    <property type="molecule type" value="Genomic_DNA"/>
</dbReference>
<dbReference type="Proteomes" id="UP001055439">
    <property type="component" value="Chromosome 2"/>
</dbReference>
<gene>
    <name evidence="1" type="ORF">MUK42_20747</name>
</gene>